<gene>
    <name evidence="2" type="ORF">DWX97_07790</name>
</gene>
<dbReference type="InterPro" id="IPR053139">
    <property type="entry name" value="Surface_bspA-like"/>
</dbReference>
<proteinExistence type="predicted"/>
<dbReference type="InterPro" id="IPR032675">
    <property type="entry name" value="LRR_dom_sf"/>
</dbReference>
<dbReference type="PANTHER" id="PTHR45661">
    <property type="entry name" value="SURFACE ANTIGEN"/>
    <property type="match status" value="1"/>
</dbReference>
<dbReference type="RefSeq" id="WP_118402228.1">
    <property type="nucleotide sequence ID" value="NZ_JADNFX010000027.1"/>
</dbReference>
<comment type="caution">
    <text evidence="2">The sequence shown here is derived from an EMBL/GenBank/DDBJ whole genome shotgun (WGS) entry which is preliminary data.</text>
</comment>
<organism evidence="2 3">
    <name type="scientific">Bacteroides cellulosilyticus</name>
    <dbReference type="NCBI Taxonomy" id="246787"/>
    <lineage>
        <taxon>Bacteria</taxon>
        <taxon>Pseudomonadati</taxon>
        <taxon>Bacteroidota</taxon>
        <taxon>Bacteroidia</taxon>
        <taxon>Bacteroidales</taxon>
        <taxon>Bacteroidaceae</taxon>
        <taxon>Bacteroides</taxon>
    </lineage>
</organism>
<dbReference type="InterPro" id="IPR026906">
    <property type="entry name" value="LRR_5"/>
</dbReference>
<accession>A0A412IKR8</accession>
<dbReference type="Pfam" id="PF16378">
    <property type="entry name" value="DUF4988"/>
    <property type="match status" value="1"/>
</dbReference>
<dbReference type="PANTHER" id="PTHR45661:SF3">
    <property type="entry name" value="IG-LIKE DOMAIN-CONTAINING PROTEIN"/>
    <property type="match status" value="1"/>
</dbReference>
<dbReference type="AlphaFoldDB" id="A0A412IKR8"/>
<evidence type="ECO:0000259" key="1">
    <source>
        <dbReference type="Pfam" id="PF16378"/>
    </source>
</evidence>
<dbReference type="EMBL" id="QRVJ01000004">
    <property type="protein sequence ID" value="RGS38247.1"/>
    <property type="molecule type" value="Genomic_DNA"/>
</dbReference>
<dbReference type="Proteomes" id="UP000283341">
    <property type="component" value="Unassembled WGS sequence"/>
</dbReference>
<reference evidence="2 3" key="1">
    <citation type="submission" date="2018-08" db="EMBL/GenBank/DDBJ databases">
        <title>A genome reference for cultivated species of the human gut microbiota.</title>
        <authorList>
            <person name="Zou Y."/>
            <person name="Xue W."/>
            <person name="Luo G."/>
        </authorList>
    </citation>
    <scope>NUCLEOTIDE SEQUENCE [LARGE SCALE GENOMIC DNA]</scope>
    <source>
        <strain evidence="2 3">AF22-3AC</strain>
    </source>
</reference>
<name>A0A412IKR8_9BACE</name>
<dbReference type="InterPro" id="IPR032149">
    <property type="entry name" value="DUF4988"/>
</dbReference>
<dbReference type="PROSITE" id="PS51257">
    <property type="entry name" value="PROKAR_LIPOPROTEIN"/>
    <property type="match status" value="1"/>
</dbReference>
<feature type="domain" description="DUF4988" evidence="1">
    <location>
        <begin position="36"/>
        <end position="220"/>
    </location>
</feature>
<protein>
    <recommendedName>
        <fullName evidence="1">DUF4988 domain-containing protein</fullName>
    </recommendedName>
</protein>
<sequence>MKKMSKFWTVLLIGGLFLGMSGCTKDDIDDIRKELQEHGSRLTSLEEWQQSVNTNIASLQGLISALEDKDYVTGVTSLEDGTGYVISFLKSGNMTIKHGEKGETGVSPVISVKQDDNDGKYYWTVNGQWLLDGDNKIPVTGEKGETGDKGADAVAPQVRINAGTNEWEISTDGGTNWTTTGVKATGDQGDAIFAKDGVDNTHEDYVVFTLADGTAKIKLPKYQELYIKFSDDSYDTFYISETANEIELVLPSSLTEKDYTSLVATVTSSEGFAADIATRSAATSGWSVKIIQPTFTEGVLSGNAKVKLSLPENKTDYKALLKVTVIDTKGQEHSASRIVWYQGTVIIDNPNGSLSGLVTDPATVEQLSVIGTLTDSDFQFIREKMNSLEVLDLSRATITKLPQRALAFYQSMNLTSNSTLHTVILPEGLTTIGNSAFAECTRLEYVNIPSTVTTLGRWMFENSTKVASVIIPNGVTEIPASCFYKAGLTSIEIPTNVTSIGGWAFEGCPFTDIVIPSSVKSIGSGAFGCFDDETPTLRSVTIKTGGVTEIPADCFIYQVNLTTVSLPDDITSIGSDAFCLCPLQVGGGKLVLPSQLKTVGPRAFSSSNSNITSIAFPEGLEEIGESAFASISKIKEVTLPASLKKLADCAFCWSTSSGYVEKLTFKGSEPPQVTYMTDYDGNLLSPNVSYMQQCKVYVPATAIETYKASVWFTGTDAYDKPGVYPKGQLYFNADNLSAITE</sequence>
<evidence type="ECO:0000313" key="2">
    <source>
        <dbReference type="EMBL" id="RGS38247.1"/>
    </source>
</evidence>
<evidence type="ECO:0000313" key="3">
    <source>
        <dbReference type="Proteomes" id="UP000283341"/>
    </source>
</evidence>
<dbReference type="Pfam" id="PF13306">
    <property type="entry name" value="LRR_5"/>
    <property type="match status" value="2"/>
</dbReference>
<dbReference type="Gene3D" id="3.80.10.10">
    <property type="entry name" value="Ribonuclease Inhibitor"/>
    <property type="match status" value="2"/>
</dbReference>
<dbReference type="SUPFAM" id="SSF52058">
    <property type="entry name" value="L domain-like"/>
    <property type="match status" value="1"/>
</dbReference>